<keyword evidence="2" id="KW-0472">Membrane</keyword>
<gene>
    <name evidence="4" type="ORF">GCM10009750_05990</name>
</gene>
<feature type="transmembrane region" description="Helical" evidence="2">
    <location>
        <begin position="395"/>
        <end position="413"/>
    </location>
</feature>
<dbReference type="EMBL" id="BAAANK010000001">
    <property type="protein sequence ID" value="GAA1825596.1"/>
    <property type="molecule type" value="Genomic_DNA"/>
</dbReference>
<feature type="compositionally biased region" description="Low complexity" evidence="1">
    <location>
        <begin position="57"/>
        <end position="66"/>
    </location>
</feature>
<keyword evidence="2" id="KW-1133">Transmembrane helix</keyword>
<protein>
    <recommendedName>
        <fullName evidence="3">Phage shock protein PspC N-terminal domain-containing protein</fullName>
    </recommendedName>
</protein>
<proteinExistence type="predicted"/>
<evidence type="ECO:0000313" key="4">
    <source>
        <dbReference type="EMBL" id="GAA1825596.1"/>
    </source>
</evidence>
<feature type="region of interest" description="Disordered" evidence="1">
    <location>
        <begin position="224"/>
        <end position="268"/>
    </location>
</feature>
<dbReference type="Proteomes" id="UP001501746">
    <property type="component" value="Unassembled WGS sequence"/>
</dbReference>
<organism evidence="4 5">
    <name type="scientific">Agromyces salentinus</name>
    <dbReference type="NCBI Taxonomy" id="269421"/>
    <lineage>
        <taxon>Bacteria</taxon>
        <taxon>Bacillati</taxon>
        <taxon>Actinomycetota</taxon>
        <taxon>Actinomycetes</taxon>
        <taxon>Micrococcales</taxon>
        <taxon>Microbacteriaceae</taxon>
        <taxon>Agromyces</taxon>
    </lineage>
</organism>
<feature type="domain" description="Phage shock protein PspC N-terminal" evidence="3">
    <location>
        <begin position="80"/>
        <end position="135"/>
    </location>
</feature>
<evidence type="ECO:0000259" key="3">
    <source>
        <dbReference type="Pfam" id="PF04024"/>
    </source>
</evidence>
<feature type="transmembrane region" description="Helical" evidence="2">
    <location>
        <begin position="109"/>
        <end position="133"/>
    </location>
</feature>
<accession>A0ABN2MHD5</accession>
<evidence type="ECO:0000256" key="2">
    <source>
        <dbReference type="SAM" id="Phobius"/>
    </source>
</evidence>
<sequence length="573" mass="58364">METNQTDPTTDPAPEDVQGDSAPAGPPADGSVGSAPSSGAPGASTHAPGTGTGRGGTADSATGTDTGADTGEGFYAWLRRLGLPRRAGWLGGVCAGIGARLGIDPIIVRGIVVVVAVLGAPFVLLYAIAWLLLPDADGEIHLERLTRGIVDPAVVGIAVMGVLGFIPFVQGGWLGWQWWGDDWPYIADPLFGFDLMVPLRIIWTLLLVGGIVALVIWLARRASQNPPAGGGGARTASAADATRSGSASAPAGATGSSPDADAAGGPLVNDTAATTAAAGAAGATEPPVPAMGADADAIAEWREQHEAWRVAHGEWKAGQDEAMRAAKAQAAAENRAKAQALAAEADAARATRRAARPRASAAYVFTLLGLGLVAGAIAALWALGDADVADFAVPVALAAATLVLALGMVVAALRRRRSGALAFFTLVSTLALLVGLGGASFGQQGRLIGPSTSIELTRSLEYVQPLGDAYVTAYATGSSRTPTVQLNQGFGDTWITVLPGSRLLLDASEADRIDIVVFGEDGSTTTPQLDGLDLDELLIGGPEGVSAPRSGEHVDAEFTITQRTGTVYVQIQE</sequence>
<keyword evidence="5" id="KW-1185">Reference proteome</keyword>
<comment type="caution">
    <text evidence="4">The sequence shown here is derived from an EMBL/GenBank/DDBJ whole genome shotgun (WGS) entry which is preliminary data.</text>
</comment>
<feature type="region of interest" description="Disordered" evidence="1">
    <location>
        <begin position="1"/>
        <end position="66"/>
    </location>
</feature>
<feature type="transmembrane region" description="Helical" evidence="2">
    <location>
        <begin position="199"/>
        <end position="219"/>
    </location>
</feature>
<dbReference type="Pfam" id="PF04024">
    <property type="entry name" value="PspC"/>
    <property type="match status" value="1"/>
</dbReference>
<dbReference type="InterPro" id="IPR007168">
    <property type="entry name" value="Phageshock_PspC_N"/>
</dbReference>
<feature type="transmembrane region" description="Helical" evidence="2">
    <location>
        <begin position="87"/>
        <end position="103"/>
    </location>
</feature>
<feature type="compositionally biased region" description="Low complexity" evidence="1">
    <location>
        <begin position="234"/>
        <end position="258"/>
    </location>
</feature>
<name>A0ABN2MHD5_9MICO</name>
<dbReference type="RefSeq" id="WP_170296935.1">
    <property type="nucleotide sequence ID" value="NZ_BAAANK010000001.1"/>
</dbReference>
<feature type="transmembrane region" description="Helical" evidence="2">
    <location>
        <begin position="420"/>
        <end position="441"/>
    </location>
</feature>
<feature type="compositionally biased region" description="Low complexity" evidence="1">
    <location>
        <begin position="19"/>
        <end position="49"/>
    </location>
</feature>
<evidence type="ECO:0000313" key="5">
    <source>
        <dbReference type="Proteomes" id="UP001501746"/>
    </source>
</evidence>
<feature type="transmembrane region" description="Helical" evidence="2">
    <location>
        <begin position="154"/>
        <end position="179"/>
    </location>
</feature>
<feature type="transmembrane region" description="Helical" evidence="2">
    <location>
        <begin position="361"/>
        <end position="383"/>
    </location>
</feature>
<keyword evidence="2" id="KW-0812">Transmembrane</keyword>
<evidence type="ECO:0000256" key="1">
    <source>
        <dbReference type="SAM" id="MobiDB-lite"/>
    </source>
</evidence>
<reference evidence="5" key="1">
    <citation type="journal article" date="2019" name="Int. J. Syst. Evol. Microbiol.">
        <title>The Global Catalogue of Microorganisms (GCM) 10K type strain sequencing project: providing services to taxonomists for standard genome sequencing and annotation.</title>
        <authorList>
            <consortium name="The Broad Institute Genomics Platform"/>
            <consortium name="The Broad Institute Genome Sequencing Center for Infectious Disease"/>
            <person name="Wu L."/>
            <person name="Ma J."/>
        </authorList>
    </citation>
    <scope>NUCLEOTIDE SEQUENCE [LARGE SCALE GENOMIC DNA]</scope>
    <source>
        <strain evidence="5">JCM 14323</strain>
    </source>
</reference>